<protein>
    <submittedName>
        <fullName evidence="1">Uncharacterized protein</fullName>
    </submittedName>
</protein>
<proteinExistence type="predicted"/>
<evidence type="ECO:0000313" key="1">
    <source>
        <dbReference type="WBParaSite" id="MCU_014892-RA"/>
    </source>
</evidence>
<name>A0A5K3G2C0_MESCO</name>
<dbReference type="WBParaSite" id="MCU_014892-RA">
    <property type="protein sequence ID" value="MCU_014892-RA"/>
    <property type="gene ID" value="MCU_014892"/>
</dbReference>
<dbReference type="AlphaFoldDB" id="A0A5K3G2C0"/>
<accession>A0A5K3G2C0</accession>
<sequence>MYGAFRREFLHEAVMGTAVSPIRDLMLQPSNIMHPDEFYFPILAYNSKLRLPGACVNSPSP</sequence>
<organism evidence="1">
    <name type="scientific">Mesocestoides corti</name>
    <name type="common">Flatworm</name>
    <dbReference type="NCBI Taxonomy" id="53468"/>
    <lineage>
        <taxon>Eukaryota</taxon>
        <taxon>Metazoa</taxon>
        <taxon>Spiralia</taxon>
        <taxon>Lophotrochozoa</taxon>
        <taxon>Platyhelminthes</taxon>
        <taxon>Cestoda</taxon>
        <taxon>Eucestoda</taxon>
        <taxon>Cyclophyllidea</taxon>
        <taxon>Mesocestoididae</taxon>
        <taxon>Mesocestoides</taxon>
    </lineage>
</organism>
<reference evidence="1" key="1">
    <citation type="submission" date="2019-11" db="UniProtKB">
        <authorList>
            <consortium name="WormBaseParasite"/>
        </authorList>
    </citation>
    <scope>IDENTIFICATION</scope>
</reference>